<name>A0ACC3Z340_COLTU</name>
<keyword evidence="2" id="KW-1185">Reference proteome</keyword>
<evidence type="ECO:0000313" key="2">
    <source>
        <dbReference type="Proteomes" id="UP000805649"/>
    </source>
</evidence>
<accession>A0ACC3Z340</accession>
<reference evidence="1 2" key="1">
    <citation type="journal article" date="2020" name="Phytopathology">
        <title>Genome Sequence Resources of Colletotrichum truncatum, C. plurivorum, C. musicola, and C. sojae: Four Species Pathogenic to Soybean (Glycine max).</title>
        <authorList>
            <person name="Rogerio F."/>
            <person name="Boufleur T.R."/>
            <person name="Ciampi-Guillardi M."/>
            <person name="Sukno S.A."/>
            <person name="Thon M.R."/>
            <person name="Massola Junior N.S."/>
            <person name="Baroncelli R."/>
        </authorList>
    </citation>
    <scope>NUCLEOTIDE SEQUENCE [LARGE SCALE GENOMIC DNA]</scope>
    <source>
        <strain evidence="1 2">CMES1059</strain>
    </source>
</reference>
<dbReference type="EMBL" id="VUJX02000003">
    <property type="protein sequence ID" value="KAL0938400.1"/>
    <property type="molecule type" value="Genomic_DNA"/>
</dbReference>
<organism evidence="1 2">
    <name type="scientific">Colletotrichum truncatum</name>
    <name type="common">Anthracnose fungus</name>
    <name type="synonym">Colletotrichum capsici</name>
    <dbReference type="NCBI Taxonomy" id="5467"/>
    <lineage>
        <taxon>Eukaryota</taxon>
        <taxon>Fungi</taxon>
        <taxon>Dikarya</taxon>
        <taxon>Ascomycota</taxon>
        <taxon>Pezizomycotina</taxon>
        <taxon>Sordariomycetes</taxon>
        <taxon>Hypocreomycetidae</taxon>
        <taxon>Glomerellales</taxon>
        <taxon>Glomerellaceae</taxon>
        <taxon>Colletotrichum</taxon>
        <taxon>Colletotrichum truncatum species complex</taxon>
    </lineage>
</organism>
<sequence>MRSPPSQDDDETTHQYCKAVFQEDSNKGIEGAPNFSRKFLITCQFEDIPFRERESSCWLNLVSFDAVIAKGFPVPQRQEEKGIEIPLAVLAQMAGIQHAVEFMGGFVMKGPTSMLVPISRNADIIQWHLVSSPNHRQRLSYAEGVSQCRHRALVDQVSLEALYSSRAIVGWWRQARTRLGDEDVDYEGIDYSTAKDYAPAVKISNISAGFQQFGTAQIEFVLGRKDFRFHMKWAGAYEDMLIAAKNMRILLYDTGEKRAWLVSGDEVILHIIRKRGSMKPFIVNGEKVRIPCADSAEQSLLRNRKLVLIDDDEKPETLRSMASRYFDILEYLLALNVEKRQQPQTPVGIPFQDDLLGYEFMAVVDRRMTGHLKKYTLSKTSGGWIKLVEDSDALVLLASGFKDLICPAEDANGLCHTWRTLPKEKDYLATKVELLLDLYNEAGCRLSHDYLTSTHLSWHRGTMQEIVPRFNVTAVVPPGKLERGGAVIFGKSSRSFGKTSHIGKYRACVVDKKQDKCSGLYKQPNTSLSLSNNSDRDSALGQSISSSDEMA</sequence>
<dbReference type="Proteomes" id="UP000805649">
    <property type="component" value="Unassembled WGS sequence"/>
</dbReference>
<comment type="caution">
    <text evidence="1">The sequence shown here is derived from an EMBL/GenBank/DDBJ whole genome shotgun (WGS) entry which is preliminary data.</text>
</comment>
<proteinExistence type="predicted"/>
<protein>
    <submittedName>
        <fullName evidence="1">Uncharacterized protein</fullName>
    </submittedName>
</protein>
<gene>
    <name evidence="1" type="ORF">CTRU02_205010</name>
</gene>
<evidence type="ECO:0000313" key="1">
    <source>
        <dbReference type="EMBL" id="KAL0938400.1"/>
    </source>
</evidence>